<dbReference type="Pfam" id="PF00120">
    <property type="entry name" value="Gln-synt_C"/>
    <property type="match status" value="1"/>
</dbReference>
<evidence type="ECO:0000256" key="2">
    <source>
        <dbReference type="ARBA" id="ARBA00022598"/>
    </source>
</evidence>
<name>A0A8J3TBT3_9ACTN</name>
<evidence type="ECO:0000313" key="7">
    <source>
        <dbReference type="Proteomes" id="UP000599074"/>
    </source>
</evidence>
<gene>
    <name evidence="6" type="primary">glnA3</name>
    <name evidence="6" type="ORF">Pme01_30360</name>
</gene>
<proteinExistence type="inferred from homology"/>
<keyword evidence="7" id="KW-1185">Reference proteome</keyword>
<dbReference type="PANTHER" id="PTHR43785">
    <property type="entry name" value="GAMMA-GLUTAMYLPUTRESCINE SYNTHETASE"/>
    <property type="match status" value="1"/>
</dbReference>
<keyword evidence="2" id="KW-0436">Ligase</keyword>
<dbReference type="InterPro" id="IPR036651">
    <property type="entry name" value="Gln_synt_N_sf"/>
</dbReference>
<dbReference type="Gene3D" id="3.10.20.70">
    <property type="entry name" value="Glutamine synthetase, N-terminal domain"/>
    <property type="match status" value="1"/>
</dbReference>
<dbReference type="SUPFAM" id="SSF55931">
    <property type="entry name" value="Glutamine synthetase/guanido kinase"/>
    <property type="match status" value="1"/>
</dbReference>
<dbReference type="InterPro" id="IPR008146">
    <property type="entry name" value="Gln_synth_cat_dom"/>
</dbReference>
<dbReference type="RefSeq" id="WP_203935638.1">
    <property type="nucleotide sequence ID" value="NZ_BOON01000028.1"/>
</dbReference>
<feature type="domain" description="GS catalytic" evidence="5">
    <location>
        <begin position="121"/>
        <end position="457"/>
    </location>
</feature>
<dbReference type="GO" id="GO:0006542">
    <property type="term" value="P:glutamine biosynthetic process"/>
    <property type="evidence" value="ECO:0007669"/>
    <property type="project" value="InterPro"/>
</dbReference>
<dbReference type="SMART" id="SM01230">
    <property type="entry name" value="Gln-synt_C"/>
    <property type="match status" value="1"/>
</dbReference>
<comment type="similarity">
    <text evidence="1 3 4">Belongs to the glutamine synthetase family.</text>
</comment>
<dbReference type="InterPro" id="IPR014746">
    <property type="entry name" value="Gln_synth/guanido_kin_cat_dom"/>
</dbReference>
<dbReference type="EMBL" id="BOON01000028">
    <property type="protein sequence ID" value="GII23439.1"/>
    <property type="molecule type" value="Genomic_DNA"/>
</dbReference>
<dbReference type="PROSITE" id="PS51987">
    <property type="entry name" value="GS_CATALYTIC"/>
    <property type="match status" value="1"/>
</dbReference>
<dbReference type="Gene3D" id="3.30.590.10">
    <property type="entry name" value="Glutamine synthetase/guanido kinase, catalytic domain"/>
    <property type="match status" value="1"/>
</dbReference>
<evidence type="ECO:0000259" key="5">
    <source>
        <dbReference type="PROSITE" id="PS51987"/>
    </source>
</evidence>
<evidence type="ECO:0000256" key="1">
    <source>
        <dbReference type="ARBA" id="ARBA00009897"/>
    </source>
</evidence>
<dbReference type="GO" id="GO:0004356">
    <property type="term" value="F:glutamine synthetase activity"/>
    <property type="evidence" value="ECO:0007669"/>
    <property type="project" value="InterPro"/>
</dbReference>
<dbReference type="AlphaFoldDB" id="A0A8J3TBT3"/>
<protein>
    <submittedName>
        <fullName evidence="6">Glutamine synthetase GlnA</fullName>
    </submittedName>
</protein>
<accession>A0A8J3TBT3</accession>
<dbReference type="PANTHER" id="PTHR43785:SF12">
    <property type="entry name" value="TYPE-1 GLUTAMINE SYNTHETASE 2"/>
    <property type="match status" value="1"/>
</dbReference>
<reference evidence="6" key="1">
    <citation type="submission" date="2021-01" db="EMBL/GenBank/DDBJ databases">
        <title>Whole genome shotgun sequence of Planosporangium mesophilum NBRC 109066.</title>
        <authorList>
            <person name="Komaki H."/>
            <person name="Tamura T."/>
        </authorList>
    </citation>
    <scope>NUCLEOTIDE SEQUENCE</scope>
    <source>
        <strain evidence="6">NBRC 109066</strain>
    </source>
</reference>
<comment type="caution">
    <text evidence="6">The sequence shown here is derived from an EMBL/GenBank/DDBJ whole genome shotgun (WGS) entry which is preliminary data.</text>
</comment>
<organism evidence="6 7">
    <name type="scientific">Planosporangium mesophilum</name>
    <dbReference type="NCBI Taxonomy" id="689768"/>
    <lineage>
        <taxon>Bacteria</taxon>
        <taxon>Bacillati</taxon>
        <taxon>Actinomycetota</taxon>
        <taxon>Actinomycetes</taxon>
        <taxon>Micromonosporales</taxon>
        <taxon>Micromonosporaceae</taxon>
        <taxon>Planosporangium</taxon>
    </lineage>
</organism>
<sequence length="457" mass="47759">MATPKSLPVMPASEAEAVTEALRAAGVRLVVGAVVDSAGVSRGKQVPVGRAGSLHRSGVGASSTWAVFCADNGIAMTPRIGAVGDLRLRADLSAAVDVGGGLAWAPAEVFTQDGEPSPVCWRGFLRRQQAAAEALGLEVLAAGEMEFSLLPARPDSAVTGPWAAYGLGPALDHEQFLLDLEAEFDRAQLGLEQLHAEYGGRQFEFSLTPADPLHAVDKLALARFLLGRTARRHGLAVSLSPKPFVDGVGNGAHLHMSFLRDGEPLLSAGDGPHGITPEGGSLIAGIVEQLPELTGLLAPSVLSSLRLQPGMWSGAYACWGLENREAAVRLCAATQGNPYGANIEVKCVDPAANPYIAAGAILAAALDGLREGKPLPPEVTVAPADLTDEEAKRLGVVQLPGTHAEALDALERSAAAKRHLGEELLEALVAVRRHEQAEYGDAAIETTVDRLRFAWSV</sequence>
<evidence type="ECO:0000313" key="6">
    <source>
        <dbReference type="EMBL" id="GII23439.1"/>
    </source>
</evidence>
<evidence type="ECO:0000256" key="3">
    <source>
        <dbReference type="PROSITE-ProRule" id="PRU01331"/>
    </source>
</evidence>
<evidence type="ECO:0000256" key="4">
    <source>
        <dbReference type="RuleBase" id="RU000384"/>
    </source>
</evidence>
<dbReference type="Proteomes" id="UP000599074">
    <property type="component" value="Unassembled WGS sequence"/>
</dbReference>